<sequence length="117" mass="12520">MSRLPHSVMLFAFVLLLLELQLEPWKRPPASGDTASGRVLSTSDFGLSPADPDLLTETRSDLPSGTVELPYLVLLSPPLASDLSTVPIITESSGLLHLLATVSLPRHKLPPSSPLQS</sequence>
<evidence type="ECO:0000313" key="2">
    <source>
        <dbReference type="EMBL" id="CDY56491.1"/>
    </source>
</evidence>
<dbReference type="EMBL" id="LK033493">
    <property type="protein sequence ID" value="CDY56491.1"/>
    <property type="molecule type" value="Genomic_DNA"/>
</dbReference>
<evidence type="ECO:0000256" key="1">
    <source>
        <dbReference type="SAM" id="SignalP"/>
    </source>
</evidence>
<feature type="chain" id="PRO_5001738815" evidence="1">
    <location>
        <begin position="25"/>
        <end position="117"/>
    </location>
</feature>
<organism evidence="2 3">
    <name type="scientific">Brassica napus</name>
    <name type="common">Rape</name>
    <dbReference type="NCBI Taxonomy" id="3708"/>
    <lineage>
        <taxon>Eukaryota</taxon>
        <taxon>Viridiplantae</taxon>
        <taxon>Streptophyta</taxon>
        <taxon>Embryophyta</taxon>
        <taxon>Tracheophyta</taxon>
        <taxon>Spermatophyta</taxon>
        <taxon>Magnoliopsida</taxon>
        <taxon>eudicotyledons</taxon>
        <taxon>Gunneridae</taxon>
        <taxon>Pentapetalae</taxon>
        <taxon>rosids</taxon>
        <taxon>malvids</taxon>
        <taxon>Brassicales</taxon>
        <taxon>Brassicaceae</taxon>
        <taxon>Brassiceae</taxon>
        <taxon>Brassica</taxon>
    </lineage>
</organism>
<keyword evidence="1" id="KW-0732">Signal</keyword>
<evidence type="ECO:0000313" key="3">
    <source>
        <dbReference type="Proteomes" id="UP000028999"/>
    </source>
</evidence>
<reference evidence="2 3" key="1">
    <citation type="journal article" date="2014" name="Science">
        <title>Plant genetics. Early allopolyploid evolution in the post-Neolithic Brassica napus oilseed genome.</title>
        <authorList>
            <person name="Chalhoub B."/>
            <person name="Denoeud F."/>
            <person name="Liu S."/>
            <person name="Parkin I.A."/>
            <person name="Tang H."/>
            <person name="Wang X."/>
            <person name="Chiquet J."/>
            <person name="Belcram H."/>
            <person name="Tong C."/>
            <person name="Samans B."/>
            <person name="Correa M."/>
            <person name="Da Silva C."/>
            <person name="Just J."/>
            <person name="Falentin C."/>
            <person name="Koh C.S."/>
            <person name="Le Clainche I."/>
            <person name="Bernard M."/>
            <person name="Bento P."/>
            <person name="Noel B."/>
            <person name="Labadie K."/>
            <person name="Alberti A."/>
            <person name="Charles M."/>
            <person name="Arnaud D."/>
            <person name="Guo H."/>
            <person name="Daviaud C."/>
            <person name="Alamery S."/>
            <person name="Jabbari K."/>
            <person name="Zhao M."/>
            <person name="Edger P.P."/>
            <person name="Chelaifa H."/>
            <person name="Tack D."/>
            <person name="Lassalle G."/>
            <person name="Mestiri I."/>
            <person name="Schnel N."/>
            <person name="Le Paslier M.C."/>
            <person name="Fan G."/>
            <person name="Renault V."/>
            <person name="Bayer P.E."/>
            <person name="Golicz A.A."/>
            <person name="Manoli S."/>
            <person name="Lee T.H."/>
            <person name="Thi V.H."/>
            <person name="Chalabi S."/>
            <person name="Hu Q."/>
            <person name="Fan C."/>
            <person name="Tollenaere R."/>
            <person name="Lu Y."/>
            <person name="Battail C."/>
            <person name="Shen J."/>
            <person name="Sidebottom C.H."/>
            <person name="Wang X."/>
            <person name="Canaguier A."/>
            <person name="Chauveau A."/>
            <person name="Berard A."/>
            <person name="Deniot G."/>
            <person name="Guan M."/>
            <person name="Liu Z."/>
            <person name="Sun F."/>
            <person name="Lim Y.P."/>
            <person name="Lyons E."/>
            <person name="Town C.D."/>
            <person name="Bancroft I."/>
            <person name="Wang X."/>
            <person name="Meng J."/>
            <person name="Ma J."/>
            <person name="Pires J.C."/>
            <person name="King G.J."/>
            <person name="Brunel D."/>
            <person name="Delourme R."/>
            <person name="Renard M."/>
            <person name="Aury J.M."/>
            <person name="Adams K.L."/>
            <person name="Batley J."/>
            <person name="Snowdon R.J."/>
            <person name="Tost J."/>
            <person name="Edwards D."/>
            <person name="Zhou Y."/>
            <person name="Hua W."/>
            <person name="Sharpe A.G."/>
            <person name="Paterson A.H."/>
            <person name="Guan C."/>
            <person name="Wincker P."/>
        </authorList>
    </citation>
    <scope>NUCLEOTIDE SEQUENCE [LARGE SCALE GENOMIC DNA]</scope>
    <source>
        <strain evidence="3">cv. Darmor-bzh</strain>
    </source>
</reference>
<name>A0A078IXA0_BRANA</name>
<dbReference type="Gramene" id="CDY56491">
    <property type="protein sequence ID" value="CDY56491"/>
    <property type="gene ID" value="GSBRNA2T00019636001"/>
</dbReference>
<feature type="signal peptide" evidence="1">
    <location>
        <begin position="1"/>
        <end position="24"/>
    </location>
</feature>
<dbReference type="PaxDb" id="3708-A0A078IXA0"/>
<dbReference type="AlphaFoldDB" id="A0A078IXA0"/>
<accession>A0A078IXA0</accession>
<gene>
    <name evidence="2" type="primary">BnaCnng30480D</name>
    <name evidence="2" type="ORF">GSBRNA2T00019636001</name>
</gene>
<keyword evidence="3" id="KW-1185">Reference proteome</keyword>
<protein>
    <submittedName>
        <fullName evidence="2">BnaCnng30480D protein</fullName>
    </submittedName>
</protein>
<dbReference type="Proteomes" id="UP000028999">
    <property type="component" value="Unassembled WGS sequence"/>
</dbReference>
<proteinExistence type="predicted"/>